<evidence type="ECO:0000313" key="3">
    <source>
        <dbReference type="Proteomes" id="UP000663880"/>
    </source>
</evidence>
<accession>A0A821M028</accession>
<gene>
    <name evidence="2" type="ORF">PMACD_LOCUS1261</name>
</gene>
<feature type="region of interest" description="Disordered" evidence="1">
    <location>
        <begin position="1"/>
        <end position="37"/>
    </location>
</feature>
<evidence type="ECO:0000256" key="1">
    <source>
        <dbReference type="SAM" id="MobiDB-lite"/>
    </source>
</evidence>
<proteinExistence type="predicted"/>
<dbReference type="OrthoDB" id="10044176at2759"/>
<sequence>MEPESGGDDDGCMATPRTTKKRKIKEQLPAASSSPEDKYKPYFKLEYKRSYPDNSSKEEFPIYVEGINEKIGNKNPLYLSKFFKNVKGIVEKRRLNANKIMVVFKQAVAANDFLSHSCLKENNLKAYIPAASVERTGTIRFVDKESSNAELYEKLMADAEIIAVRRFTKKVGQEIVPLTTVSVTFVGTSLPQYVFLDKWRYRVYTYVPPLMQCFKCMKFRHNAKICRNDDVCSRCSGAHSYKECSSDILKCCNCGGDHLAISKFCPIKIEQRKRHESNYLTRMYSTVVSNKDFPALTKAKTDKSVTFALKTKSTPVKKIENSHESPITVPVSTVQTPTTNSNTLTYDYLVKDDIFLQKIIKTLVTLANSNKTNTTTHIKDILIENLTK</sequence>
<feature type="compositionally biased region" description="Acidic residues" evidence="1">
    <location>
        <begin position="1"/>
        <end position="11"/>
    </location>
</feature>
<evidence type="ECO:0000313" key="2">
    <source>
        <dbReference type="EMBL" id="CAF4760247.1"/>
    </source>
</evidence>
<dbReference type="AlphaFoldDB" id="A0A821M028"/>
<protein>
    <submittedName>
        <fullName evidence="2">Uncharacterized protein</fullName>
    </submittedName>
</protein>
<keyword evidence="3" id="KW-1185">Reference proteome</keyword>
<name>A0A821M028_9NEOP</name>
<reference evidence="2" key="1">
    <citation type="submission" date="2021-02" db="EMBL/GenBank/DDBJ databases">
        <authorList>
            <person name="Steward A R."/>
        </authorList>
    </citation>
    <scope>NUCLEOTIDE SEQUENCE</scope>
</reference>
<organism evidence="2 3">
    <name type="scientific">Pieris macdunnoughi</name>
    <dbReference type="NCBI Taxonomy" id="345717"/>
    <lineage>
        <taxon>Eukaryota</taxon>
        <taxon>Metazoa</taxon>
        <taxon>Ecdysozoa</taxon>
        <taxon>Arthropoda</taxon>
        <taxon>Hexapoda</taxon>
        <taxon>Insecta</taxon>
        <taxon>Pterygota</taxon>
        <taxon>Neoptera</taxon>
        <taxon>Endopterygota</taxon>
        <taxon>Lepidoptera</taxon>
        <taxon>Glossata</taxon>
        <taxon>Ditrysia</taxon>
        <taxon>Papilionoidea</taxon>
        <taxon>Pieridae</taxon>
        <taxon>Pierinae</taxon>
        <taxon>Pieris</taxon>
    </lineage>
</organism>
<comment type="caution">
    <text evidence="2">The sequence shown here is derived from an EMBL/GenBank/DDBJ whole genome shotgun (WGS) entry which is preliminary data.</text>
</comment>
<dbReference type="Proteomes" id="UP000663880">
    <property type="component" value="Unassembled WGS sequence"/>
</dbReference>
<dbReference type="EMBL" id="CAJOBZ010000002">
    <property type="protein sequence ID" value="CAF4760247.1"/>
    <property type="molecule type" value="Genomic_DNA"/>
</dbReference>